<dbReference type="RefSeq" id="WP_159966482.1">
    <property type="nucleotide sequence ID" value="NZ_APKE01000036.1"/>
</dbReference>
<evidence type="ECO:0000256" key="1">
    <source>
        <dbReference type="SAM" id="MobiDB-lite"/>
    </source>
</evidence>
<keyword evidence="3" id="KW-1185">Reference proteome</keyword>
<feature type="compositionally biased region" description="Low complexity" evidence="1">
    <location>
        <begin position="267"/>
        <end position="280"/>
    </location>
</feature>
<sequence>MSRTIGIMATYPPRLDELKLVVPSIAPQLDRLVVVANQCAAPPRFARSLKNVECIIPDRDLKDEGKFVDVEAAPDDILFYLDDDIIYPHDYVSRMCALLERYGPDRVALGVHGIIYSDFFDGTPGARLVHVFDKALPDPMVVNQIGTGTAVIKAAHAPDAAIMEGSATFVDVRFAGHCHDRGIGLVCVDRPAGWLRELQTESTIFETVTSRTGALEHICAEIDGFGGVRNLPLDLVREVEAARPLPAPGPHVARVTGGPAPQPPAARPAAPQVQPAATAPAAPAIPVSPSIAEPAERAIDHVFVLPGALEEAALTQVYRIVMGAHAEGASIGLHVADPAQIEGHWQIKTLTQMPAVRMLDAPGPAADARAIVLRGTQETLDITVMPAGAVKPKAGLGKPAHVLDTHLLAGGLAEHLEALRAMPPEAALMISNKTFGRFWNLQGTVFNLCQLRHEGIPQRALVLTGGFWDTALLADVRAVARRLGRELYWLRRNVEELEAAAGTGPQPSGPGWEIHLAGADLTPADPAFTAHLAREITPGLRVAPPEQGEARTGAEFFADLSGGAFGDLSRGPLRLRLWRAPE</sequence>
<dbReference type="EMBL" id="APKE01000036">
    <property type="protein sequence ID" value="KAF0674586.1"/>
    <property type="molecule type" value="Genomic_DNA"/>
</dbReference>
<dbReference type="InterPro" id="IPR029044">
    <property type="entry name" value="Nucleotide-diphossugar_trans"/>
</dbReference>
<organism evidence="2 3">
    <name type="scientific">Profundibacterium mesophilum KAUST100406-0324</name>
    <dbReference type="NCBI Taxonomy" id="1037889"/>
    <lineage>
        <taxon>Bacteria</taxon>
        <taxon>Pseudomonadati</taxon>
        <taxon>Pseudomonadota</taxon>
        <taxon>Alphaproteobacteria</taxon>
        <taxon>Rhodobacterales</taxon>
        <taxon>Roseobacteraceae</taxon>
        <taxon>Profundibacterium</taxon>
    </lineage>
</organism>
<feature type="region of interest" description="Disordered" evidence="1">
    <location>
        <begin position="255"/>
        <end position="280"/>
    </location>
</feature>
<dbReference type="OrthoDB" id="9802649at2"/>
<comment type="caution">
    <text evidence="2">The sequence shown here is derived from an EMBL/GenBank/DDBJ whole genome shotgun (WGS) entry which is preliminary data.</text>
</comment>
<protein>
    <submittedName>
        <fullName evidence="2">Biotin carboxyl carrier protein of acetyl-CoA carboxylase</fullName>
    </submittedName>
</protein>
<dbReference type="Proteomes" id="UP000698242">
    <property type="component" value="Unassembled WGS sequence"/>
</dbReference>
<evidence type="ECO:0000313" key="2">
    <source>
        <dbReference type="EMBL" id="KAF0674586.1"/>
    </source>
</evidence>
<dbReference type="SUPFAM" id="SSF53448">
    <property type="entry name" value="Nucleotide-diphospho-sugar transferases"/>
    <property type="match status" value="1"/>
</dbReference>
<name>A0A921NN75_9RHOB</name>
<reference evidence="2" key="1">
    <citation type="submission" date="2013-03" db="EMBL/GenBank/DDBJ databases">
        <title>Genome Sequence of the Profundibacterium mesophilum strain KAUST100406-0324T from Red Sea, a novel genus in the family Rhodobacteraceae.</title>
        <authorList>
            <person name="Essack M."/>
            <person name="Alam I."/>
            <person name="Lafi F."/>
            <person name="Alawi W."/>
            <person name="Kamanu F."/>
            <person name="Al-Suwailem A."/>
            <person name="Lee O.O."/>
            <person name="Xu Y."/>
            <person name="Bajic V."/>
            <person name="Qian P.-Y."/>
            <person name="Archer J."/>
        </authorList>
    </citation>
    <scope>NUCLEOTIDE SEQUENCE</scope>
    <source>
        <strain evidence="2">KAUST100406-0324</strain>
    </source>
</reference>
<proteinExistence type="predicted"/>
<evidence type="ECO:0000313" key="3">
    <source>
        <dbReference type="Proteomes" id="UP000698242"/>
    </source>
</evidence>
<accession>A0A921NN75</accession>
<gene>
    <name evidence="2" type="ORF">PMES_02968</name>
</gene>
<dbReference type="AlphaFoldDB" id="A0A921NN75"/>